<evidence type="ECO:0000313" key="3">
    <source>
        <dbReference type="RefSeq" id="XP_065675786.1"/>
    </source>
</evidence>
<dbReference type="PANTHER" id="PTHR33332">
    <property type="entry name" value="REVERSE TRANSCRIPTASE DOMAIN-CONTAINING PROTEIN"/>
    <property type="match status" value="1"/>
</dbReference>
<gene>
    <name evidence="3" type="primary">LOC136091993</name>
</gene>
<keyword evidence="2" id="KW-1185">Reference proteome</keyword>
<accession>A0ABM4DMK4</accession>
<organism evidence="2 3">
    <name type="scientific">Hydra vulgaris</name>
    <name type="common">Hydra</name>
    <name type="synonym">Hydra attenuata</name>
    <dbReference type="NCBI Taxonomy" id="6087"/>
    <lineage>
        <taxon>Eukaryota</taxon>
        <taxon>Metazoa</taxon>
        <taxon>Cnidaria</taxon>
        <taxon>Hydrozoa</taxon>
        <taxon>Hydroidolina</taxon>
        <taxon>Anthoathecata</taxon>
        <taxon>Aplanulata</taxon>
        <taxon>Hydridae</taxon>
        <taxon>Hydra</taxon>
    </lineage>
</organism>
<protein>
    <submittedName>
        <fullName evidence="3">Uncharacterized protein LOC136091993</fullName>
    </submittedName>
</protein>
<evidence type="ECO:0000259" key="1">
    <source>
        <dbReference type="Pfam" id="PF00078"/>
    </source>
</evidence>
<dbReference type="InterPro" id="IPR000477">
    <property type="entry name" value="RT_dom"/>
</dbReference>
<sequence>MEHCVAKGLISPNQHGFVHRKGCVSNLLETRDIMTEATHCRHAVDVIYTDFAKAFDKVPHKRLLHKLRAYGIQGALLDWIAAWLSNQCQRVVINDITSEWKAVTSGVPQRLGLGPIAIRNLCKRPAGQYYSSYETVCRRQQNNRDN</sequence>
<dbReference type="Pfam" id="PF00078">
    <property type="entry name" value="RVT_1"/>
    <property type="match status" value="1"/>
</dbReference>
<dbReference type="Proteomes" id="UP001652625">
    <property type="component" value="Chromosome 15"/>
</dbReference>
<dbReference type="RefSeq" id="XP_065675786.1">
    <property type="nucleotide sequence ID" value="XM_065819714.1"/>
</dbReference>
<name>A0ABM4DMK4_HYDVU</name>
<feature type="domain" description="Reverse transcriptase" evidence="1">
    <location>
        <begin position="8"/>
        <end position="119"/>
    </location>
</feature>
<dbReference type="GeneID" id="136091993"/>
<proteinExistence type="predicted"/>
<evidence type="ECO:0000313" key="2">
    <source>
        <dbReference type="Proteomes" id="UP001652625"/>
    </source>
</evidence>
<reference evidence="3" key="1">
    <citation type="submission" date="2025-08" db="UniProtKB">
        <authorList>
            <consortium name="RefSeq"/>
        </authorList>
    </citation>
    <scope>IDENTIFICATION</scope>
</reference>